<dbReference type="PRINTS" id="PR01036">
    <property type="entry name" value="TCRTETB"/>
</dbReference>
<comment type="subcellular location">
    <subcellularLocation>
        <location evidence="1">Membrane</location>
        <topology evidence="1">Multi-pass membrane protein</topology>
    </subcellularLocation>
</comment>
<proteinExistence type="predicted"/>
<feature type="transmembrane region" description="Helical" evidence="6">
    <location>
        <begin position="218"/>
        <end position="238"/>
    </location>
</feature>
<feature type="transmembrane region" description="Helical" evidence="6">
    <location>
        <begin position="189"/>
        <end position="212"/>
    </location>
</feature>
<sequence length="588" mass="62297">MALQKGTSSPRPNEATPLLRDEPRSIDQDVGSSDTLTDSGRGDEGEVEDEDKANQHVGRIRGLFIMLSLCGLMFLQASNLSLVTTTQSKIAEDLDAFVAASWFTSAYMIAMSSTTILAGRLAQIFSPRSCVLVSSIFFGAGGVVASQGKTMPVFLLGRIIQGIGGGSIMTVSLILVLELSTKKRRGLHVGLINSVFTMGVSFGAVIAGALLPITGWRFLMWIQGPLSLISGFGVFFSIPKTFTGGDEGEGSISAKLARIDYLGAFTLVASVVLFLFGLSSPKIEYIPIIVSIFLLAGFILIEFYVAKTPIIPVTVLKNPGVLLSCVAQLGQMASRWTVLMYAPAYALSVRGWSPAEAGSILIPTNLGFALGGLIVGGFHVKRGGSFWLPSVISYTLFTCTFVLLSQISNEHTPAPLYLLAVLANGLCIGASLNYSLAHILHLTPPSTHFMAASLLTTFRAFAGSFGSAIGGGLFVRVLKARLETGFQENGGLEGREELVRKLLGSPALVQFLKGVEKRVAVDSYVGSLSQLYVAASVLALAMVLVQAGTGWKAGKDPVKGNESGSESEEEGGLGVEDEEWEEGMEQGV</sequence>
<dbReference type="InterPro" id="IPR020846">
    <property type="entry name" value="MFS_dom"/>
</dbReference>
<dbReference type="InterPro" id="IPR036259">
    <property type="entry name" value="MFS_trans_sf"/>
</dbReference>
<feature type="transmembrane region" description="Helical" evidence="6">
    <location>
        <begin position="159"/>
        <end position="177"/>
    </location>
</feature>
<organism evidence="8 9">
    <name type="scientific">Hyaloscypha hepaticicola</name>
    <dbReference type="NCBI Taxonomy" id="2082293"/>
    <lineage>
        <taxon>Eukaryota</taxon>
        <taxon>Fungi</taxon>
        <taxon>Dikarya</taxon>
        <taxon>Ascomycota</taxon>
        <taxon>Pezizomycotina</taxon>
        <taxon>Leotiomycetes</taxon>
        <taxon>Helotiales</taxon>
        <taxon>Hyaloscyphaceae</taxon>
        <taxon>Hyaloscypha</taxon>
    </lineage>
</organism>
<dbReference type="PROSITE" id="PS50850">
    <property type="entry name" value="MFS"/>
    <property type="match status" value="1"/>
</dbReference>
<dbReference type="PANTHER" id="PTHR23501:SF6">
    <property type="entry name" value="MULTIDRUG TRANSPORTER, PUTATIVE (AFU_ORTHOLOGUE AFUA_3G14560)-RELATED"/>
    <property type="match status" value="1"/>
</dbReference>
<dbReference type="InterPro" id="IPR011701">
    <property type="entry name" value="MFS"/>
</dbReference>
<feature type="domain" description="Major facilitator superfamily (MFS) profile" evidence="7">
    <location>
        <begin position="65"/>
        <end position="553"/>
    </location>
</feature>
<dbReference type="EMBL" id="KZ613470">
    <property type="protein sequence ID" value="PMD25312.1"/>
    <property type="molecule type" value="Genomic_DNA"/>
</dbReference>
<dbReference type="GO" id="GO:0015174">
    <property type="term" value="F:basic amino acid transmembrane transporter activity"/>
    <property type="evidence" value="ECO:0007669"/>
    <property type="project" value="TreeGrafter"/>
</dbReference>
<feature type="transmembrane region" description="Helical" evidence="6">
    <location>
        <begin position="416"/>
        <end position="437"/>
    </location>
</feature>
<keyword evidence="4 6" id="KW-0472">Membrane</keyword>
<dbReference type="Proteomes" id="UP000235672">
    <property type="component" value="Unassembled WGS sequence"/>
</dbReference>
<dbReference type="InterPro" id="IPR005829">
    <property type="entry name" value="Sugar_transporter_CS"/>
</dbReference>
<feature type="compositionally biased region" description="Polar residues" evidence="5">
    <location>
        <begin position="1"/>
        <end position="11"/>
    </location>
</feature>
<evidence type="ECO:0000259" key="7">
    <source>
        <dbReference type="PROSITE" id="PS50850"/>
    </source>
</evidence>
<feature type="transmembrane region" description="Helical" evidence="6">
    <location>
        <begin position="130"/>
        <end position="147"/>
    </location>
</feature>
<dbReference type="AlphaFoldDB" id="A0A2J6QGC5"/>
<feature type="transmembrane region" description="Helical" evidence="6">
    <location>
        <begin position="285"/>
        <end position="305"/>
    </location>
</feature>
<evidence type="ECO:0000313" key="9">
    <source>
        <dbReference type="Proteomes" id="UP000235672"/>
    </source>
</evidence>
<keyword evidence="3 6" id="KW-1133">Transmembrane helix</keyword>
<evidence type="ECO:0000256" key="6">
    <source>
        <dbReference type="SAM" id="Phobius"/>
    </source>
</evidence>
<evidence type="ECO:0000313" key="8">
    <source>
        <dbReference type="EMBL" id="PMD25312.1"/>
    </source>
</evidence>
<dbReference type="PANTHER" id="PTHR23501">
    <property type="entry name" value="MAJOR FACILITATOR SUPERFAMILY"/>
    <property type="match status" value="1"/>
</dbReference>
<accession>A0A2J6QGC5</accession>
<feature type="transmembrane region" description="Helical" evidence="6">
    <location>
        <begin position="96"/>
        <end position="118"/>
    </location>
</feature>
<reference evidence="8 9" key="1">
    <citation type="submission" date="2016-05" db="EMBL/GenBank/DDBJ databases">
        <title>A degradative enzymes factory behind the ericoid mycorrhizal symbiosis.</title>
        <authorList>
            <consortium name="DOE Joint Genome Institute"/>
            <person name="Martino E."/>
            <person name="Morin E."/>
            <person name="Grelet G."/>
            <person name="Kuo A."/>
            <person name="Kohler A."/>
            <person name="Daghino S."/>
            <person name="Barry K."/>
            <person name="Choi C."/>
            <person name="Cichocki N."/>
            <person name="Clum A."/>
            <person name="Copeland A."/>
            <person name="Hainaut M."/>
            <person name="Haridas S."/>
            <person name="Labutti K."/>
            <person name="Lindquist E."/>
            <person name="Lipzen A."/>
            <person name="Khouja H.-R."/>
            <person name="Murat C."/>
            <person name="Ohm R."/>
            <person name="Olson A."/>
            <person name="Spatafora J."/>
            <person name="Veneault-Fourrey C."/>
            <person name="Henrissat B."/>
            <person name="Grigoriev I."/>
            <person name="Martin F."/>
            <person name="Perotto S."/>
        </authorList>
    </citation>
    <scope>NUCLEOTIDE SEQUENCE [LARGE SCALE GENOMIC DNA]</scope>
    <source>
        <strain evidence="8 9">UAMH 7357</strain>
    </source>
</reference>
<dbReference type="Gene3D" id="1.20.1250.20">
    <property type="entry name" value="MFS general substrate transporter like domains"/>
    <property type="match status" value="2"/>
</dbReference>
<feature type="transmembrane region" description="Helical" evidence="6">
    <location>
        <begin position="259"/>
        <end position="279"/>
    </location>
</feature>
<dbReference type="OrthoDB" id="4160219at2759"/>
<feature type="transmembrane region" description="Helical" evidence="6">
    <location>
        <begin position="62"/>
        <end position="84"/>
    </location>
</feature>
<dbReference type="GO" id="GO:0000329">
    <property type="term" value="C:fungal-type vacuole membrane"/>
    <property type="evidence" value="ECO:0007669"/>
    <property type="project" value="TreeGrafter"/>
</dbReference>
<evidence type="ECO:0000256" key="5">
    <source>
        <dbReference type="SAM" id="MobiDB-lite"/>
    </source>
</evidence>
<dbReference type="Pfam" id="PF07690">
    <property type="entry name" value="MFS_1"/>
    <property type="match status" value="1"/>
</dbReference>
<feature type="transmembrane region" description="Helical" evidence="6">
    <location>
        <begin position="449"/>
        <end position="475"/>
    </location>
</feature>
<protein>
    <submittedName>
        <fullName evidence="8">MFS general substrate transporter</fullName>
    </submittedName>
</protein>
<dbReference type="SUPFAM" id="SSF103473">
    <property type="entry name" value="MFS general substrate transporter"/>
    <property type="match status" value="1"/>
</dbReference>
<evidence type="ECO:0000256" key="4">
    <source>
        <dbReference type="ARBA" id="ARBA00023136"/>
    </source>
</evidence>
<feature type="region of interest" description="Disordered" evidence="5">
    <location>
        <begin position="1"/>
        <end position="52"/>
    </location>
</feature>
<feature type="transmembrane region" description="Helical" evidence="6">
    <location>
        <begin position="386"/>
        <end position="404"/>
    </location>
</feature>
<feature type="compositionally biased region" description="Acidic residues" evidence="5">
    <location>
        <begin position="565"/>
        <end position="588"/>
    </location>
</feature>
<dbReference type="PROSITE" id="PS00217">
    <property type="entry name" value="SUGAR_TRANSPORT_2"/>
    <property type="match status" value="1"/>
</dbReference>
<keyword evidence="2 6" id="KW-0812">Transmembrane</keyword>
<evidence type="ECO:0000256" key="2">
    <source>
        <dbReference type="ARBA" id="ARBA00022692"/>
    </source>
</evidence>
<name>A0A2J6QGC5_9HELO</name>
<evidence type="ECO:0000256" key="1">
    <source>
        <dbReference type="ARBA" id="ARBA00004141"/>
    </source>
</evidence>
<evidence type="ECO:0000256" key="3">
    <source>
        <dbReference type="ARBA" id="ARBA00022989"/>
    </source>
</evidence>
<keyword evidence="9" id="KW-1185">Reference proteome</keyword>
<gene>
    <name evidence="8" type="ORF">NA56DRAFT_745118</name>
</gene>
<feature type="transmembrane region" description="Helical" evidence="6">
    <location>
        <begin position="360"/>
        <end position="380"/>
    </location>
</feature>
<feature type="region of interest" description="Disordered" evidence="5">
    <location>
        <begin position="554"/>
        <end position="588"/>
    </location>
</feature>